<protein>
    <submittedName>
        <fullName evidence="1">Uncharacterized protein</fullName>
    </submittedName>
</protein>
<dbReference type="Proteomes" id="UP000070444">
    <property type="component" value="Unassembled WGS sequence"/>
</dbReference>
<evidence type="ECO:0000313" key="1">
    <source>
        <dbReference type="EMBL" id="KXN71173.1"/>
    </source>
</evidence>
<dbReference type="AlphaFoldDB" id="A0A137P834"/>
<gene>
    <name evidence="1" type="ORF">CONCODRAFT_6127</name>
</gene>
<accession>A0A137P834</accession>
<evidence type="ECO:0000313" key="2">
    <source>
        <dbReference type="Proteomes" id="UP000070444"/>
    </source>
</evidence>
<proteinExistence type="predicted"/>
<reference evidence="1 2" key="1">
    <citation type="journal article" date="2015" name="Genome Biol. Evol.">
        <title>Phylogenomic analyses indicate that early fungi evolved digesting cell walls of algal ancestors of land plants.</title>
        <authorList>
            <person name="Chang Y."/>
            <person name="Wang S."/>
            <person name="Sekimoto S."/>
            <person name="Aerts A.L."/>
            <person name="Choi C."/>
            <person name="Clum A."/>
            <person name="LaButti K.M."/>
            <person name="Lindquist E.A."/>
            <person name="Yee Ngan C."/>
            <person name="Ohm R.A."/>
            <person name="Salamov A.A."/>
            <person name="Grigoriev I.V."/>
            <person name="Spatafora J.W."/>
            <person name="Berbee M.L."/>
        </authorList>
    </citation>
    <scope>NUCLEOTIDE SEQUENCE [LARGE SCALE GENOMIC DNA]</scope>
    <source>
        <strain evidence="1 2">NRRL 28638</strain>
    </source>
</reference>
<sequence>MKIISVLAFATAVLCKGKNIRIVGFRSGHGLTETLDLHCSTYGFGDAYCSTESKDSSYGNYDARIMDCTNNGLYFYAKVAVWDKVGQYMAIKEFRDKENPSCGHTRENLSCQTTWLVDEFWAEA</sequence>
<dbReference type="EMBL" id="KQ964481">
    <property type="protein sequence ID" value="KXN71173.1"/>
    <property type="molecule type" value="Genomic_DNA"/>
</dbReference>
<name>A0A137P834_CONC2</name>
<keyword evidence="2" id="KW-1185">Reference proteome</keyword>
<organism evidence="1 2">
    <name type="scientific">Conidiobolus coronatus (strain ATCC 28846 / CBS 209.66 / NRRL 28638)</name>
    <name type="common">Delacroixia coronata</name>
    <dbReference type="NCBI Taxonomy" id="796925"/>
    <lineage>
        <taxon>Eukaryota</taxon>
        <taxon>Fungi</taxon>
        <taxon>Fungi incertae sedis</taxon>
        <taxon>Zoopagomycota</taxon>
        <taxon>Entomophthoromycotina</taxon>
        <taxon>Entomophthoromycetes</taxon>
        <taxon>Entomophthorales</taxon>
        <taxon>Ancylistaceae</taxon>
        <taxon>Conidiobolus</taxon>
    </lineage>
</organism>